<dbReference type="PANTHER" id="PTHR11690">
    <property type="entry name" value="AMILORIDE-SENSITIVE SODIUM CHANNEL-RELATED"/>
    <property type="match status" value="1"/>
</dbReference>
<keyword evidence="13" id="KW-1185">Reference proteome</keyword>
<evidence type="ECO:0000256" key="2">
    <source>
        <dbReference type="ARBA" id="ARBA00022448"/>
    </source>
</evidence>
<evidence type="ECO:0000256" key="5">
    <source>
        <dbReference type="ARBA" id="ARBA00022989"/>
    </source>
</evidence>
<protein>
    <submittedName>
        <fullName evidence="12">Degenerin</fullName>
    </submittedName>
</protein>
<evidence type="ECO:0000256" key="1">
    <source>
        <dbReference type="ARBA" id="ARBA00004141"/>
    </source>
</evidence>
<reference evidence="12 13" key="1">
    <citation type="journal article" date="2021" name="Elife">
        <title>Chloroplast acquisition without the gene transfer in kleptoplastic sea slugs, Plakobranchus ocellatus.</title>
        <authorList>
            <person name="Maeda T."/>
            <person name="Takahashi S."/>
            <person name="Yoshida T."/>
            <person name="Shimamura S."/>
            <person name="Takaki Y."/>
            <person name="Nagai Y."/>
            <person name="Toyoda A."/>
            <person name="Suzuki Y."/>
            <person name="Arimoto A."/>
            <person name="Ishii H."/>
            <person name="Satoh N."/>
            <person name="Nishiyama T."/>
            <person name="Hasebe M."/>
            <person name="Maruyama T."/>
            <person name="Minagawa J."/>
            <person name="Obokata J."/>
            <person name="Shigenobu S."/>
        </authorList>
    </citation>
    <scope>NUCLEOTIDE SEQUENCE [LARGE SCALE GENOMIC DNA]</scope>
</reference>
<keyword evidence="10 11" id="KW-0407">Ion channel</keyword>
<name>A0AAV4AR42_9GAST</name>
<evidence type="ECO:0000256" key="11">
    <source>
        <dbReference type="RuleBase" id="RU000679"/>
    </source>
</evidence>
<evidence type="ECO:0000256" key="6">
    <source>
        <dbReference type="ARBA" id="ARBA00023053"/>
    </source>
</evidence>
<dbReference type="Proteomes" id="UP000735302">
    <property type="component" value="Unassembled WGS sequence"/>
</dbReference>
<dbReference type="Pfam" id="PF00858">
    <property type="entry name" value="ASC"/>
    <property type="match status" value="1"/>
</dbReference>
<dbReference type="GO" id="GO:0015280">
    <property type="term" value="F:ligand-gated sodium channel activity"/>
    <property type="evidence" value="ECO:0007669"/>
    <property type="project" value="TreeGrafter"/>
</dbReference>
<keyword evidence="4 11" id="KW-0812">Transmembrane</keyword>
<dbReference type="InterPro" id="IPR001873">
    <property type="entry name" value="ENaC"/>
</dbReference>
<comment type="caution">
    <text evidence="12">The sequence shown here is derived from an EMBL/GenBank/DDBJ whole genome shotgun (WGS) entry which is preliminary data.</text>
</comment>
<keyword evidence="2 11" id="KW-0813">Transport</keyword>
<dbReference type="EMBL" id="BLXT01004121">
    <property type="protein sequence ID" value="GFO09772.1"/>
    <property type="molecule type" value="Genomic_DNA"/>
</dbReference>
<organism evidence="12 13">
    <name type="scientific">Plakobranchus ocellatus</name>
    <dbReference type="NCBI Taxonomy" id="259542"/>
    <lineage>
        <taxon>Eukaryota</taxon>
        <taxon>Metazoa</taxon>
        <taxon>Spiralia</taxon>
        <taxon>Lophotrochozoa</taxon>
        <taxon>Mollusca</taxon>
        <taxon>Gastropoda</taxon>
        <taxon>Heterobranchia</taxon>
        <taxon>Euthyneura</taxon>
        <taxon>Panpulmonata</taxon>
        <taxon>Sacoglossa</taxon>
        <taxon>Placobranchoidea</taxon>
        <taxon>Plakobranchidae</taxon>
        <taxon>Plakobranchus</taxon>
    </lineage>
</organism>
<keyword evidence="3 11" id="KW-0894">Sodium channel</keyword>
<sequence length="127" mass="13432">MRAGPGNGLSMEFDVQFDEYLPSTTASGLKVLIHDNGVKPFPEDGGIMAGTGAATSVAIKKWFSPSLPYASSRRLAQSLRAEVRAKCIIIIIRPFTEQEEGNGGVKPSVSTVRPVTELEGGNGGLNI</sequence>
<evidence type="ECO:0000256" key="10">
    <source>
        <dbReference type="ARBA" id="ARBA00023303"/>
    </source>
</evidence>
<keyword evidence="7 11" id="KW-0406">Ion transport</keyword>
<dbReference type="Gene3D" id="2.60.470.10">
    <property type="entry name" value="Acid-sensing ion channels like domains"/>
    <property type="match status" value="1"/>
</dbReference>
<dbReference type="AlphaFoldDB" id="A0AAV4AR42"/>
<evidence type="ECO:0000256" key="4">
    <source>
        <dbReference type="ARBA" id="ARBA00022692"/>
    </source>
</evidence>
<dbReference type="PRINTS" id="PR01078">
    <property type="entry name" value="AMINACHANNEL"/>
</dbReference>
<keyword evidence="8" id="KW-0472">Membrane</keyword>
<evidence type="ECO:0000313" key="12">
    <source>
        <dbReference type="EMBL" id="GFO09772.1"/>
    </source>
</evidence>
<evidence type="ECO:0000256" key="8">
    <source>
        <dbReference type="ARBA" id="ARBA00023136"/>
    </source>
</evidence>
<evidence type="ECO:0000256" key="3">
    <source>
        <dbReference type="ARBA" id="ARBA00022461"/>
    </source>
</evidence>
<keyword evidence="5" id="KW-1133">Transmembrane helix</keyword>
<dbReference type="PANTHER" id="PTHR11690:SF248">
    <property type="entry name" value="PICKPOCKET 17, ISOFORM A"/>
    <property type="match status" value="1"/>
</dbReference>
<keyword evidence="9 11" id="KW-0739">Sodium transport</keyword>
<accession>A0AAV4AR42</accession>
<evidence type="ECO:0000256" key="7">
    <source>
        <dbReference type="ARBA" id="ARBA00023065"/>
    </source>
</evidence>
<comment type="subcellular location">
    <subcellularLocation>
        <location evidence="1">Membrane</location>
        <topology evidence="1">Multi-pass membrane protein</topology>
    </subcellularLocation>
</comment>
<comment type="similarity">
    <text evidence="11">Belongs to the amiloride-sensitive sodium channel (TC 1.A.6) family.</text>
</comment>
<evidence type="ECO:0000256" key="9">
    <source>
        <dbReference type="ARBA" id="ARBA00023201"/>
    </source>
</evidence>
<evidence type="ECO:0000313" key="13">
    <source>
        <dbReference type="Proteomes" id="UP000735302"/>
    </source>
</evidence>
<proteinExistence type="inferred from homology"/>
<gene>
    <name evidence="12" type="ORF">PoB_003627700</name>
</gene>
<keyword evidence="6" id="KW-0915">Sodium</keyword>
<dbReference type="GO" id="GO:0005886">
    <property type="term" value="C:plasma membrane"/>
    <property type="evidence" value="ECO:0007669"/>
    <property type="project" value="TreeGrafter"/>
</dbReference>